<dbReference type="InterPro" id="IPR002591">
    <property type="entry name" value="Phosphodiest/P_Trfase"/>
</dbReference>
<dbReference type="InterPro" id="IPR017850">
    <property type="entry name" value="Alkaline_phosphatase_core_sf"/>
</dbReference>
<gene>
    <name evidence="1" type="ORF">GCM10011492_08660</name>
</gene>
<evidence type="ECO:0000313" key="2">
    <source>
        <dbReference type="Proteomes" id="UP000636793"/>
    </source>
</evidence>
<dbReference type="PANTHER" id="PTHR10151">
    <property type="entry name" value="ECTONUCLEOTIDE PYROPHOSPHATASE/PHOSPHODIESTERASE"/>
    <property type="match status" value="1"/>
</dbReference>
<dbReference type="RefSeq" id="WP_188835674.1">
    <property type="nucleotide sequence ID" value="NZ_BMHI01000001.1"/>
</dbReference>
<dbReference type="PANTHER" id="PTHR10151:SF120">
    <property type="entry name" value="BIS(5'-ADENOSYL)-TRIPHOSPHATASE"/>
    <property type="match status" value="1"/>
</dbReference>
<evidence type="ECO:0000313" key="1">
    <source>
        <dbReference type="EMBL" id="GGB20996.1"/>
    </source>
</evidence>
<accession>A0A916WQI3</accession>
<dbReference type="Pfam" id="PF01663">
    <property type="entry name" value="Phosphodiest"/>
    <property type="match status" value="1"/>
</dbReference>
<dbReference type="Gene3D" id="3.40.720.10">
    <property type="entry name" value="Alkaline Phosphatase, subunit A"/>
    <property type="match status" value="1"/>
</dbReference>
<protein>
    <submittedName>
        <fullName evidence="1">Alkaline phosphatase family protein</fullName>
    </submittedName>
</protein>
<comment type="caution">
    <text evidence="1">The sequence shown here is derived from an EMBL/GenBank/DDBJ whole genome shotgun (WGS) entry which is preliminary data.</text>
</comment>
<proteinExistence type="predicted"/>
<keyword evidence="2" id="KW-1185">Reference proteome</keyword>
<organism evidence="1 2">
    <name type="scientific">Flexivirga endophytica</name>
    <dbReference type="NCBI Taxonomy" id="1849103"/>
    <lineage>
        <taxon>Bacteria</taxon>
        <taxon>Bacillati</taxon>
        <taxon>Actinomycetota</taxon>
        <taxon>Actinomycetes</taxon>
        <taxon>Micrococcales</taxon>
        <taxon>Dermacoccaceae</taxon>
        <taxon>Flexivirga</taxon>
    </lineage>
</organism>
<dbReference type="EMBL" id="BMHI01000001">
    <property type="protein sequence ID" value="GGB20996.1"/>
    <property type="molecule type" value="Genomic_DNA"/>
</dbReference>
<sequence length="382" mass="40001">MIPQALPSYDGTGLAGVLPRVVRSLGGPQLPAATGARLPAATRAVVVLADGLGADLLRRRSGHAPFLRASAAAQDPAVPGVLTAGFPSTTATSMGTFGTGLPPGAHGLAGYQVRVPGTDRLFNELDWIGGPDPEQWQPHRTIFEQTTAAGIPVTMVGPAKFGSSGLTRSALRGALFAEARGLSASVDAAVRAARATPRALVYLYWGDVDRTGHQHGCESWQWGESVELLDGELRRLRTMLPDDTSLTVTADHGMVDVPASARTDVATDPELRAGVELVGGEPRGVQLYCRPGAVADVIAAWTARVGDDGWVMTRDEAVATGLFGPVSPDVLARFGDVIVAVHAPVSFVDSRVMNSRIIALIGQHGSLTDAEQQVPFIHLPAR</sequence>
<dbReference type="GO" id="GO:0016787">
    <property type="term" value="F:hydrolase activity"/>
    <property type="evidence" value="ECO:0007669"/>
    <property type="project" value="UniProtKB-ARBA"/>
</dbReference>
<dbReference type="AlphaFoldDB" id="A0A916WQI3"/>
<reference evidence="1" key="2">
    <citation type="submission" date="2020-09" db="EMBL/GenBank/DDBJ databases">
        <authorList>
            <person name="Sun Q."/>
            <person name="Zhou Y."/>
        </authorList>
    </citation>
    <scope>NUCLEOTIDE SEQUENCE</scope>
    <source>
        <strain evidence="1">CGMCC 1.15085</strain>
    </source>
</reference>
<name>A0A916WQI3_9MICO</name>
<dbReference type="Proteomes" id="UP000636793">
    <property type="component" value="Unassembled WGS sequence"/>
</dbReference>
<reference evidence="1" key="1">
    <citation type="journal article" date="2014" name="Int. J. Syst. Evol. Microbiol.">
        <title>Complete genome sequence of Corynebacterium casei LMG S-19264T (=DSM 44701T), isolated from a smear-ripened cheese.</title>
        <authorList>
            <consortium name="US DOE Joint Genome Institute (JGI-PGF)"/>
            <person name="Walter F."/>
            <person name="Albersmeier A."/>
            <person name="Kalinowski J."/>
            <person name="Ruckert C."/>
        </authorList>
    </citation>
    <scope>NUCLEOTIDE SEQUENCE</scope>
    <source>
        <strain evidence="1">CGMCC 1.15085</strain>
    </source>
</reference>
<dbReference type="SUPFAM" id="SSF53649">
    <property type="entry name" value="Alkaline phosphatase-like"/>
    <property type="match status" value="1"/>
</dbReference>